<gene>
    <name evidence="1" type="ORF">RFULGI_LOCUS17248</name>
</gene>
<name>A0A9N9P9R5_9GLOM</name>
<evidence type="ECO:0000313" key="1">
    <source>
        <dbReference type="EMBL" id="CAG8796249.1"/>
    </source>
</evidence>
<feature type="non-terminal residue" evidence="1">
    <location>
        <position position="94"/>
    </location>
</feature>
<reference evidence="1" key="1">
    <citation type="submission" date="2021-06" db="EMBL/GenBank/DDBJ databases">
        <authorList>
            <person name="Kallberg Y."/>
            <person name="Tangrot J."/>
            <person name="Rosling A."/>
        </authorList>
    </citation>
    <scope>NUCLEOTIDE SEQUENCE</scope>
    <source>
        <strain evidence="1">IN212</strain>
    </source>
</reference>
<feature type="non-terminal residue" evidence="1">
    <location>
        <position position="1"/>
    </location>
</feature>
<comment type="caution">
    <text evidence="1">The sequence shown here is derived from an EMBL/GenBank/DDBJ whole genome shotgun (WGS) entry which is preliminary data.</text>
</comment>
<sequence length="94" mass="10871">SSQSDEETIQSLINQLPYNSTLNANEYINIDNLDRDVDLTNEEIIDIIQNKTNKKVEKEPVTIENAVISINNILQFVEHHSELEINTDEKQLLY</sequence>
<dbReference type="OrthoDB" id="2415296at2759"/>
<protein>
    <submittedName>
        <fullName evidence="1">16827_t:CDS:1</fullName>
    </submittedName>
</protein>
<accession>A0A9N9P9R5</accession>
<dbReference type="AlphaFoldDB" id="A0A9N9P9R5"/>
<evidence type="ECO:0000313" key="2">
    <source>
        <dbReference type="Proteomes" id="UP000789396"/>
    </source>
</evidence>
<dbReference type="EMBL" id="CAJVPZ010066564">
    <property type="protein sequence ID" value="CAG8796249.1"/>
    <property type="molecule type" value="Genomic_DNA"/>
</dbReference>
<organism evidence="1 2">
    <name type="scientific">Racocetra fulgida</name>
    <dbReference type="NCBI Taxonomy" id="60492"/>
    <lineage>
        <taxon>Eukaryota</taxon>
        <taxon>Fungi</taxon>
        <taxon>Fungi incertae sedis</taxon>
        <taxon>Mucoromycota</taxon>
        <taxon>Glomeromycotina</taxon>
        <taxon>Glomeromycetes</taxon>
        <taxon>Diversisporales</taxon>
        <taxon>Gigasporaceae</taxon>
        <taxon>Racocetra</taxon>
    </lineage>
</organism>
<keyword evidence="2" id="KW-1185">Reference proteome</keyword>
<proteinExistence type="predicted"/>
<dbReference type="Proteomes" id="UP000789396">
    <property type="component" value="Unassembled WGS sequence"/>
</dbReference>